<protein>
    <submittedName>
        <fullName evidence="2">Uncharacterized protein</fullName>
    </submittedName>
</protein>
<accession>A0A1X7VDB3</accession>
<proteinExistence type="predicted"/>
<sequence>MLSDGEVVRHLDQVKTGYFDIGPDFGRVELEARATVQRSTPTEMEPRDAPENPSVPTGDKTPSVLERGTGDSLGHHNYVSQDLGEPENTEGDVPLADTGFQEAPRAPVTTTPRYPTRVRRPPDRPWFVQKY</sequence>
<dbReference type="InParanoid" id="A0A1X7VDB3"/>
<feature type="compositionally biased region" description="Low complexity" evidence="1">
    <location>
        <begin position="103"/>
        <end position="115"/>
    </location>
</feature>
<name>A0A1X7VDB3_AMPQE</name>
<organism evidence="2">
    <name type="scientific">Amphimedon queenslandica</name>
    <name type="common">Sponge</name>
    <dbReference type="NCBI Taxonomy" id="400682"/>
    <lineage>
        <taxon>Eukaryota</taxon>
        <taxon>Metazoa</taxon>
        <taxon>Porifera</taxon>
        <taxon>Demospongiae</taxon>
        <taxon>Heteroscleromorpha</taxon>
        <taxon>Haplosclerida</taxon>
        <taxon>Niphatidae</taxon>
        <taxon>Amphimedon</taxon>
    </lineage>
</organism>
<dbReference type="EnsemblMetazoa" id="Aqu2.1.38290_001">
    <property type="protein sequence ID" value="Aqu2.1.38290_001"/>
    <property type="gene ID" value="Aqu2.1.38290"/>
</dbReference>
<evidence type="ECO:0000313" key="2">
    <source>
        <dbReference type="EnsemblMetazoa" id="Aqu2.1.38290_001"/>
    </source>
</evidence>
<evidence type="ECO:0000256" key="1">
    <source>
        <dbReference type="SAM" id="MobiDB-lite"/>
    </source>
</evidence>
<dbReference type="AlphaFoldDB" id="A0A1X7VDB3"/>
<reference evidence="2" key="1">
    <citation type="submission" date="2017-05" db="UniProtKB">
        <authorList>
            <consortium name="EnsemblMetazoa"/>
        </authorList>
    </citation>
    <scope>IDENTIFICATION</scope>
</reference>
<feature type="region of interest" description="Disordered" evidence="1">
    <location>
        <begin position="32"/>
        <end position="131"/>
    </location>
</feature>